<gene>
    <name evidence="1" type="ORF">A7J57_08670</name>
</gene>
<name>A0A176WY84_AGRTU</name>
<organism evidence="1 2">
    <name type="scientific">Agrobacterium tumefaciens</name>
    <dbReference type="NCBI Taxonomy" id="358"/>
    <lineage>
        <taxon>Bacteria</taxon>
        <taxon>Pseudomonadati</taxon>
        <taxon>Pseudomonadota</taxon>
        <taxon>Alphaproteobacteria</taxon>
        <taxon>Hyphomicrobiales</taxon>
        <taxon>Rhizobiaceae</taxon>
        <taxon>Rhizobium/Agrobacterium group</taxon>
        <taxon>Agrobacterium</taxon>
        <taxon>Agrobacterium tumefaciens complex</taxon>
    </lineage>
</organism>
<evidence type="ECO:0000313" key="2">
    <source>
        <dbReference type="Proteomes" id="UP000077098"/>
    </source>
</evidence>
<dbReference type="Proteomes" id="UP000077098">
    <property type="component" value="Unassembled WGS sequence"/>
</dbReference>
<accession>A0A176WY84</accession>
<evidence type="ECO:0000313" key="1">
    <source>
        <dbReference type="EMBL" id="OAE37641.1"/>
    </source>
</evidence>
<comment type="caution">
    <text evidence="1">The sequence shown here is derived from an EMBL/GenBank/DDBJ whole genome shotgun (WGS) entry which is preliminary data.</text>
</comment>
<reference evidence="1 2" key="1">
    <citation type="submission" date="2016-05" db="EMBL/GenBank/DDBJ databases">
        <authorList>
            <person name="Lavstsen T."/>
            <person name="Jespersen J.S."/>
        </authorList>
    </citation>
    <scope>NUCLEOTIDE SEQUENCE [LARGE SCALE GENOMIC DNA]</scope>
    <source>
        <strain evidence="1 2">KCJ1736</strain>
    </source>
</reference>
<proteinExistence type="predicted"/>
<sequence>MAIGPAPRNDKAYIMQLALQLQDLERRSTALISRISANYPTNTPGEIIIADTTSGAVTVSLPFAKEFYGKSVFVKKIDASVNAVTLQPQSGDTIDGASNKAIAVQYMSYTVFSTGAEWIIV</sequence>
<dbReference type="SUPFAM" id="SSF50017">
    <property type="entry name" value="gp9"/>
    <property type="match status" value="1"/>
</dbReference>
<protein>
    <submittedName>
        <fullName evidence="1">Uncharacterized protein</fullName>
    </submittedName>
</protein>
<dbReference type="EMBL" id="LXPS01000039">
    <property type="protein sequence ID" value="OAE37641.1"/>
    <property type="molecule type" value="Genomic_DNA"/>
</dbReference>
<dbReference type="AlphaFoldDB" id="A0A176WY84"/>
<dbReference type="RefSeq" id="WP_063951322.1">
    <property type="nucleotide sequence ID" value="NZ_LXPS01000039.1"/>
</dbReference>
<dbReference type="InterPro" id="IPR036240">
    <property type="entry name" value="Gp9-like_sf"/>
</dbReference>